<dbReference type="FunFam" id="1.25.40.10:FF:000158">
    <property type="entry name" value="pentatricopeptide repeat-containing protein At2g33680"/>
    <property type="match status" value="1"/>
</dbReference>
<evidence type="ECO:0000256" key="2">
    <source>
        <dbReference type="PROSITE-ProRule" id="PRU00708"/>
    </source>
</evidence>
<dbReference type="GO" id="GO:0003723">
    <property type="term" value="F:RNA binding"/>
    <property type="evidence" value="ECO:0007669"/>
    <property type="project" value="InterPro"/>
</dbReference>
<dbReference type="OrthoDB" id="185373at2759"/>
<dbReference type="InterPro" id="IPR046848">
    <property type="entry name" value="E_motif"/>
</dbReference>
<feature type="repeat" description="PPR" evidence="2">
    <location>
        <begin position="207"/>
        <end position="241"/>
    </location>
</feature>
<dbReference type="PANTHER" id="PTHR47926:SF452">
    <property type="entry name" value="PENTATRICOPEPTIDE REPEAT-CONTAINING PROTEIN"/>
    <property type="match status" value="1"/>
</dbReference>
<keyword evidence="1" id="KW-0677">Repeat</keyword>
<dbReference type="PROSITE" id="PS51375">
    <property type="entry name" value="PPR"/>
    <property type="match status" value="6"/>
</dbReference>
<gene>
    <name evidence="4" type="primary">LOC105055312</name>
</gene>
<feature type="repeat" description="PPR" evidence="2">
    <location>
        <begin position="106"/>
        <end position="140"/>
    </location>
</feature>
<dbReference type="Gene3D" id="1.25.40.10">
    <property type="entry name" value="Tetratricopeptide repeat domain"/>
    <property type="match status" value="4"/>
</dbReference>
<dbReference type="GO" id="GO:0099402">
    <property type="term" value="P:plant organ development"/>
    <property type="evidence" value="ECO:0007669"/>
    <property type="project" value="UniProtKB-ARBA"/>
</dbReference>
<name>A0A6I9S145_ELAGV</name>
<dbReference type="Proteomes" id="UP000504607">
    <property type="component" value="Chromosome 12"/>
</dbReference>
<dbReference type="InterPro" id="IPR002885">
    <property type="entry name" value="PPR_rpt"/>
</dbReference>
<sequence>MPEKNVVSFSTMIYGYASNGFFAESLRLFSQMQEWGISANSFTIVGLLVSSAGLGVSKIGESVHGRIVKSGLEGNPFVRTALLDCYAKCRSPMKSYILLEEMVEPNLVTCNAMIAGFVRNELFEEALLLFKQLWQFGLGPNSLTMVSVVQSCIGYGSFRLCENMHGYVVKVGMDLDVAVMNSVFDMYLSFGNLEIAKAFFRKMAIRDVITWTGMMDLLLELECAAEALNLFIQMRSEGIDPDMVAMINVITACACLGDLKRGRSVHNQIVVSGFELELPVKNSLITMYSKCGDMESARMSFDHIADKSLVSWTAIISGYVQNGQPIEGLQLLNKMRKDDNLKLDSVTIVNLLMACSELASFELSRQLHAYSLKSGLFQYQPVQNSLVAVYGKCGYVELGHRVFDEMFSRNTVSWNAMISSYGINGKGEAALALFHDMEQCGEVSDSVTYLNVLTACSHSGLVDDGLIIFERMVKEKKIDPRGEHCGCVVDMLARAGRLADAKKLVSSMSEEVSANVWKALLAGSHLHSDVNLVEAAAEKVFQMDSNDSGHVVLLSNAYASVGKFGEVETLRSNLGEMGLIKNTGFSFIDPMPCDTG</sequence>
<feature type="repeat" description="PPR" evidence="2">
    <location>
        <begin position="445"/>
        <end position="480"/>
    </location>
</feature>
<dbReference type="NCBIfam" id="TIGR00756">
    <property type="entry name" value="PPR"/>
    <property type="match status" value="5"/>
</dbReference>
<dbReference type="FunFam" id="1.25.40.10:FF:000351">
    <property type="entry name" value="Pentatricopeptide repeat-containing protein"/>
    <property type="match status" value="1"/>
</dbReference>
<dbReference type="KEGG" id="egu:105055312"/>
<reference evidence="4" key="1">
    <citation type="submission" date="2025-08" db="UniProtKB">
        <authorList>
            <consortium name="RefSeq"/>
        </authorList>
    </citation>
    <scope>IDENTIFICATION</scope>
</reference>
<dbReference type="AlphaFoldDB" id="A0A6I9S145"/>
<dbReference type="GO" id="GO:0009451">
    <property type="term" value="P:RNA modification"/>
    <property type="evidence" value="ECO:0007669"/>
    <property type="project" value="InterPro"/>
</dbReference>
<keyword evidence="3" id="KW-1185">Reference proteome</keyword>
<evidence type="ECO:0000313" key="4">
    <source>
        <dbReference type="RefSeq" id="XP_010935388.3"/>
    </source>
</evidence>
<dbReference type="Pfam" id="PF13041">
    <property type="entry name" value="PPR_2"/>
    <property type="match status" value="2"/>
</dbReference>
<feature type="repeat" description="PPR" evidence="2">
    <location>
        <begin position="308"/>
        <end position="342"/>
    </location>
</feature>
<protein>
    <submittedName>
        <fullName evidence="4">Pentatricopeptide repeat-containing protein DOT4, chloroplastic-like</fullName>
    </submittedName>
</protein>
<feature type="repeat" description="PPR" evidence="2">
    <location>
        <begin position="410"/>
        <end position="444"/>
    </location>
</feature>
<dbReference type="Pfam" id="PF20431">
    <property type="entry name" value="E_motif"/>
    <property type="match status" value="1"/>
</dbReference>
<dbReference type="RefSeq" id="XP_010935388.3">
    <property type="nucleotide sequence ID" value="XM_010937086.3"/>
</dbReference>
<dbReference type="InParanoid" id="A0A6I9S145"/>
<organism evidence="3 4">
    <name type="scientific">Elaeis guineensis var. tenera</name>
    <name type="common">Oil palm</name>
    <dbReference type="NCBI Taxonomy" id="51953"/>
    <lineage>
        <taxon>Eukaryota</taxon>
        <taxon>Viridiplantae</taxon>
        <taxon>Streptophyta</taxon>
        <taxon>Embryophyta</taxon>
        <taxon>Tracheophyta</taxon>
        <taxon>Spermatophyta</taxon>
        <taxon>Magnoliopsida</taxon>
        <taxon>Liliopsida</taxon>
        <taxon>Arecaceae</taxon>
        <taxon>Arecoideae</taxon>
        <taxon>Cocoseae</taxon>
        <taxon>Elaeidinae</taxon>
        <taxon>Elaeis</taxon>
    </lineage>
</organism>
<accession>A0A6I9S145</accession>
<dbReference type="PANTHER" id="PTHR47926">
    <property type="entry name" value="PENTATRICOPEPTIDE REPEAT-CONTAINING PROTEIN"/>
    <property type="match status" value="1"/>
</dbReference>
<proteinExistence type="predicted"/>
<dbReference type="InterPro" id="IPR046960">
    <property type="entry name" value="PPR_At4g14850-like_plant"/>
</dbReference>
<evidence type="ECO:0000313" key="3">
    <source>
        <dbReference type="Proteomes" id="UP000504607"/>
    </source>
</evidence>
<feature type="repeat" description="PPR" evidence="2">
    <location>
        <begin position="5"/>
        <end position="39"/>
    </location>
</feature>
<dbReference type="InterPro" id="IPR011990">
    <property type="entry name" value="TPR-like_helical_dom_sf"/>
</dbReference>
<dbReference type="Pfam" id="PF01535">
    <property type="entry name" value="PPR"/>
    <property type="match status" value="6"/>
</dbReference>
<evidence type="ECO:0000256" key="1">
    <source>
        <dbReference type="ARBA" id="ARBA00022737"/>
    </source>
</evidence>